<protein>
    <submittedName>
        <fullName evidence="1">Uncharacterized protein</fullName>
    </submittedName>
</protein>
<dbReference type="EMBL" id="CP009056">
    <property type="protein sequence ID" value="AJA44430.1"/>
    <property type="molecule type" value="Genomic_DNA"/>
</dbReference>
<keyword evidence="2" id="KW-1185">Reference proteome</keyword>
<evidence type="ECO:0000313" key="1">
    <source>
        <dbReference type="EMBL" id="AJA44430.1"/>
    </source>
</evidence>
<dbReference type="OrthoDB" id="7067877at2"/>
<dbReference type="RefSeq" id="WP_039103917.1">
    <property type="nucleotide sequence ID" value="NZ_CP009056.1"/>
</dbReference>
<reference evidence="1 2" key="1">
    <citation type="journal article" date="2014" name="Appl. Environ. Microbiol.">
        <title>Gut symbionts from distinct hosts exhibit genotoxic activity via divergent colibactin biosynthetic pathways.</title>
        <authorList>
            <person name="Engel P."/>
            <person name="Vizcaino M.I."/>
            <person name="Crawford J.M."/>
        </authorList>
    </citation>
    <scope>NUCLEOTIDE SEQUENCE [LARGE SCALE GENOMIC DNA]</scope>
    <source>
        <strain evidence="1 2">PEB0191</strain>
    </source>
</reference>
<dbReference type="HOGENOM" id="CLU_868059_0_0_6"/>
<organism evidence="1 2">
    <name type="scientific">Frischella perrara</name>
    <dbReference type="NCBI Taxonomy" id="1267021"/>
    <lineage>
        <taxon>Bacteria</taxon>
        <taxon>Pseudomonadati</taxon>
        <taxon>Pseudomonadota</taxon>
        <taxon>Gammaproteobacteria</taxon>
        <taxon>Orbales</taxon>
        <taxon>Orbaceae</taxon>
        <taxon>Frischella</taxon>
    </lineage>
</organism>
<dbReference type="AlphaFoldDB" id="A0A0A7RYP5"/>
<dbReference type="KEGG" id="fpp:FPB0191_00599"/>
<dbReference type="STRING" id="1267021.FPB0191_00599"/>
<sequence length="320" mass="37232">MINWENLGTAVMGNTVPYNSNDQSRIITSVKAGFKKLDWLRICRIPLSFNSSKGAFPGHYWIEIIHEKEDMIDQHIRNAREEKKVEQEIIDLGNVQSANGFRESYGWYPIALPVTITPNDNPYSTSDIPIGRIEIKEQGIINGASDSRIAKDASKYRDHTTERDAGREIKKKDEKTEVMILENNLSIYPFDPHQSSRFRESEIKMVSHPYLFPRDNRTKDEIIEEIRKFASSFSSDHSALWSWCIDGYSEVNCHTFLFLLLGKLELADPIIAEDKDDHFRRYFKSVKSNNFSNPKRLELLTKLDDISKELKENYEYYVSY</sequence>
<accession>A0A0A7RYP5</accession>
<gene>
    <name evidence="1" type="ORF">FPB0191_00599</name>
</gene>
<dbReference type="Proteomes" id="UP000030901">
    <property type="component" value="Chromosome"/>
</dbReference>
<name>A0A0A7RYP5_FRIPE</name>
<proteinExistence type="predicted"/>
<evidence type="ECO:0000313" key="2">
    <source>
        <dbReference type="Proteomes" id="UP000030901"/>
    </source>
</evidence>